<feature type="domain" description="ATPase AAA-type core" evidence="1">
    <location>
        <begin position="80"/>
        <end position="199"/>
    </location>
</feature>
<name>A0AAE2Q2Q4_PSEFL</name>
<dbReference type="SUPFAM" id="SSF52540">
    <property type="entry name" value="P-loop containing nucleoside triphosphate hydrolases"/>
    <property type="match status" value="1"/>
</dbReference>
<evidence type="ECO:0000313" key="3">
    <source>
        <dbReference type="Proteomes" id="UP000610293"/>
    </source>
</evidence>
<dbReference type="GO" id="GO:0005524">
    <property type="term" value="F:ATP binding"/>
    <property type="evidence" value="ECO:0007669"/>
    <property type="project" value="UniProtKB-KW"/>
</dbReference>
<sequence length="319" mass="36306">MNNAIFWSSLDRDIAKQVCAGIRHGKRKYFGKLQDSLGIDFFISFPKAIDRESITKDNLASLVDKRKLKHTKITEKISLAGRNWLARAVRGRIEISKVPIDRGIDLLNFLDLNPEVIAEVSKGNEFLRFHDLSSGEQNRISMALKILANATPNIIILIDEPELSLHLQWQAEFHDFLCNVTDDLSHYHIVIATHSPVIVTEATKGQRADAILIIENSDNSQEEGDNLDKLQCQVASADSIKSFEYAILDYFKLATYNTPSFDMKIAELVLEAIEDNQDTSNKILKLEELQQIKNLPKPTNQVILEALELIRKHFIRDER</sequence>
<keyword evidence="2" id="KW-0067">ATP-binding</keyword>
<reference evidence="2" key="1">
    <citation type="journal article" date="2020" name="FEMS Microbiol. Ecol.">
        <title>Temporal dynamics of bacterial communities during seed development and maturation.</title>
        <authorList>
            <person name="Chesneau G."/>
            <person name="Torres-Cortes G."/>
            <person name="Briand M."/>
            <person name="Darrasse A."/>
            <person name="Preveaux A."/>
            <person name="Marais C."/>
            <person name="Jacques M.A."/>
            <person name="Shade A."/>
            <person name="Barret M."/>
        </authorList>
    </citation>
    <scope>NUCLEOTIDE SEQUENCE</scope>
    <source>
        <strain evidence="2">CFBP13533</strain>
    </source>
</reference>
<evidence type="ECO:0000313" key="2">
    <source>
        <dbReference type="EMBL" id="MBD8272599.1"/>
    </source>
</evidence>
<dbReference type="InterPro" id="IPR051396">
    <property type="entry name" value="Bact_Antivir_Def_Nuclease"/>
</dbReference>
<organism evidence="2 3">
    <name type="scientific">Pseudomonas fluorescens</name>
    <dbReference type="NCBI Taxonomy" id="294"/>
    <lineage>
        <taxon>Bacteria</taxon>
        <taxon>Pseudomonadati</taxon>
        <taxon>Pseudomonadota</taxon>
        <taxon>Gammaproteobacteria</taxon>
        <taxon>Pseudomonadales</taxon>
        <taxon>Pseudomonadaceae</taxon>
        <taxon>Pseudomonas</taxon>
    </lineage>
</organism>
<proteinExistence type="predicted"/>
<dbReference type="Proteomes" id="UP000610293">
    <property type="component" value="Unassembled WGS sequence"/>
</dbReference>
<comment type="caution">
    <text evidence="2">The sequence shown here is derived from an EMBL/GenBank/DDBJ whole genome shotgun (WGS) entry which is preliminary data.</text>
</comment>
<dbReference type="AlphaFoldDB" id="A0AAE2Q2Q4"/>
<accession>A0AAE2Q2Q4</accession>
<dbReference type="Pfam" id="PF13304">
    <property type="entry name" value="AAA_21"/>
    <property type="match status" value="1"/>
</dbReference>
<dbReference type="InterPro" id="IPR027417">
    <property type="entry name" value="P-loop_NTPase"/>
</dbReference>
<dbReference type="GO" id="GO:0016887">
    <property type="term" value="F:ATP hydrolysis activity"/>
    <property type="evidence" value="ECO:0007669"/>
    <property type="project" value="InterPro"/>
</dbReference>
<dbReference type="RefSeq" id="WP_181282332.1">
    <property type="nucleotide sequence ID" value="NZ_JACYNJ010000017.1"/>
</dbReference>
<dbReference type="EMBL" id="JACYNJ010000017">
    <property type="protein sequence ID" value="MBD8272599.1"/>
    <property type="molecule type" value="Genomic_DNA"/>
</dbReference>
<dbReference type="Gene3D" id="3.40.50.300">
    <property type="entry name" value="P-loop containing nucleotide triphosphate hydrolases"/>
    <property type="match status" value="1"/>
</dbReference>
<protein>
    <submittedName>
        <fullName evidence="2">ATP-binding protein</fullName>
    </submittedName>
</protein>
<dbReference type="InterPro" id="IPR003959">
    <property type="entry name" value="ATPase_AAA_core"/>
</dbReference>
<evidence type="ECO:0000259" key="1">
    <source>
        <dbReference type="Pfam" id="PF13304"/>
    </source>
</evidence>
<dbReference type="PANTHER" id="PTHR43581">
    <property type="entry name" value="ATP/GTP PHOSPHATASE"/>
    <property type="match status" value="1"/>
</dbReference>
<keyword evidence="2" id="KW-0547">Nucleotide-binding</keyword>
<dbReference type="PANTHER" id="PTHR43581:SF4">
    <property type="entry name" value="ATP_GTP PHOSPHATASE"/>
    <property type="match status" value="1"/>
</dbReference>
<gene>
    <name evidence="2" type="ORF">IFU03_22850</name>
</gene>